<dbReference type="EMBL" id="LDOU01000012">
    <property type="protein sequence ID" value="KLV09475.1"/>
    <property type="molecule type" value="Genomic_DNA"/>
</dbReference>
<keyword evidence="3" id="KW-0813">Transport</keyword>
<comment type="similarity">
    <text evidence="2">Belongs to the bacterial solute-binding protein 1 family.</text>
</comment>
<name>A0A0J1HCW2_9GAMM</name>
<evidence type="ECO:0000256" key="2">
    <source>
        <dbReference type="ARBA" id="ARBA00008520"/>
    </source>
</evidence>
<dbReference type="STRING" id="320778.ABT57_11795"/>
<comment type="function">
    <text evidence="5">Part of a binding-protein-dependent transport system for a sugar.</text>
</comment>
<protein>
    <recommendedName>
        <fullName evidence="6">Probable sugar-binding periplasmic protein</fullName>
    </recommendedName>
</protein>
<sequence length="407" mass="44623">MRSTAATATTISADIHFLHWWTSKGETKAAESVKTTLSESDIALANVPIEGGGGATAKAILQARAIAGNPPEMALIEGPAIKSWAALGFLHQLNRAAENGGWHEKLLPLVKDIHQFEGRFVAIPVTIHRLNWLWVNTDVLHRHGIVMPETWPAIISAFHTLKSRGVSPLAIGNEPWQIVQLFENIAFGLGGSAYYRQAFIELDPKAIDSDVTRQALALFREISDIVAEDLSNQSWDVATQDLMAGRRAFQITGDWVAGELMALNGRLPLGISCYPVPSKESGFIYNMDSFALFHTQQLDSHDANKLAERIASPDFLQRFNQVKGGIPAWQGIELNGFNHCARQSMTDFQYAASTHALIPSMIDSMAVSPVIQKAVSSELYRFFNHASVTSESVIAHMKNLGASQINL</sequence>
<dbReference type="GO" id="GO:0042597">
    <property type="term" value="C:periplasmic space"/>
    <property type="evidence" value="ECO:0007669"/>
    <property type="project" value="UniProtKB-SubCell"/>
</dbReference>
<evidence type="ECO:0000313" key="8">
    <source>
        <dbReference type="Proteomes" id="UP000035909"/>
    </source>
</evidence>
<evidence type="ECO:0000256" key="4">
    <source>
        <dbReference type="ARBA" id="ARBA00022729"/>
    </source>
</evidence>
<reference evidence="7 8" key="1">
    <citation type="submission" date="2015-05" db="EMBL/GenBank/DDBJ databases">
        <title>Photobacterium galathea sp. nov.</title>
        <authorList>
            <person name="Machado H."/>
            <person name="Gram L."/>
        </authorList>
    </citation>
    <scope>NUCLEOTIDE SEQUENCE [LARGE SCALE GENOMIC DNA]</scope>
    <source>
        <strain evidence="7 8">DSM 22954</strain>
    </source>
</reference>
<dbReference type="SUPFAM" id="SSF53850">
    <property type="entry name" value="Periplasmic binding protein-like II"/>
    <property type="match status" value="1"/>
</dbReference>
<proteinExistence type="inferred from homology"/>
<evidence type="ECO:0000256" key="5">
    <source>
        <dbReference type="ARBA" id="ARBA00049629"/>
    </source>
</evidence>
<dbReference type="PATRIC" id="fig|320778.3.peg.2571"/>
<keyword evidence="4" id="KW-0732">Signal</keyword>
<gene>
    <name evidence="7" type="ORF">ABT57_11795</name>
</gene>
<comment type="caution">
    <text evidence="7">The sequence shown here is derived from an EMBL/GenBank/DDBJ whole genome shotgun (WGS) entry which is preliminary data.</text>
</comment>
<dbReference type="Gene3D" id="3.40.190.10">
    <property type="entry name" value="Periplasmic binding protein-like II"/>
    <property type="match status" value="2"/>
</dbReference>
<keyword evidence="8" id="KW-1185">Reference proteome</keyword>
<evidence type="ECO:0000256" key="3">
    <source>
        <dbReference type="ARBA" id="ARBA00022448"/>
    </source>
</evidence>
<evidence type="ECO:0000256" key="6">
    <source>
        <dbReference type="ARBA" id="ARBA00049753"/>
    </source>
</evidence>
<evidence type="ECO:0000256" key="1">
    <source>
        <dbReference type="ARBA" id="ARBA00004418"/>
    </source>
</evidence>
<accession>A0A0J1HCW2</accession>
<dbReference type="PANTHER" id="PTHR43649:SF28">
    <property type="entry name" value="BINDING PROTEIN COMPONENT OF ABC SUGAR TRANSPORTER-RELATED"/>
    <property type="match status" value="1"/>
</dbReference>
<dbReference type="Pfam" id="PF01547">
    <property type="entry name" value="SBP_bac_1"/>
    <property type="match status" value="1"/>
</dbReference>
<dbReference type="PANTHER" id="PTHR43649">
    <property type="entry name" value="ARABINOSE-BINDING PROTEIN-RELATED"/>
    <property type="match status" value="1"/>
</dbReference>
<evidence type="ECO:0000313" key="7">
    <source>
        <dbReference type="EMBL" id="KLV09475.1"/>
    </source>
</evidence>
<dbReference type="Proteomes" id="UP000035909">
    <property type="component" value="Unassembled WGS sequence"/>
</dbReference>
<comment type="subcellular location">
    <subcellularLocation>
        <location evidence="1">Periplasm</location>
    </subcellularLocation>
</comment>
<dbReference type="InterPro" id="IPR006059">
    <property type="entry name" value="SBP"/>
</dbReference>
<dbReference type="InterPro" id="IPR050490">
    <property type="entry name" value="Bact_solute-bd_prot1"/>
</dbReference>
<organism evidence="7 8">
    <name type="scientific">Photobacterium ganghwense</name>
    <dbReference type="NCBI Taxonomy" id="320778"/>
    <lineage>
        <taxon>Bacteria</taxon>
        <taxon>Pseudomonadati</taxon>
        <taxon>Pseudomonadota</taxon>
        <taxon>Gammaproteobacteria</taxon>
        <taxon>Vibrionales</taxon>
        <taxon>Vibrionaceae</taxon>
        <taxon>Photobacterium</taxon>
    </lineage>
</organism>
<dbReference type="AlphaFoldDB" id="A0A0J1HCW2"/>